<protein>
    <recommendedName>
        <fullName evidence="3">A-factor biosynthesis hotdog domain-containing protein</fullName>
    </recommendedName>
</protein>
<dbReference type="KEGG" id="ksk:KSE_58060"/>
<gene>
    <name evidence="1" type="ordered locus">KSE_58060</name>
</gene>
<dbReference type="HOGENOM" id="CLU_087849_0_0_11"/>
<organism evidence="1 2">
    <name type="scientific">Kitasatospora setae (strain ATCC 33774 / DSM 43861 / JCM 3304 / KCC A-0304 / NBRC 14216 / KM-6054)</name>
    <name type="common">Streptomyces setae</name>
    <dbReference type="NCBI Taxonomy" id="452652"/>
    <lineage>
        <taxon>Bacteria</taxon>
        <taxon>Bacillati</taxon>
        <taxon>Actinomycetota</taxon>
        <taxon>Actinomycetes</taxon>
        <taxon>Kitasatosporales</taxon>
        <taxon>Streptomycetaceae</taxon>
        <taxon>Kitasatospora</taxon>
    </lineage>
</organism>
<sequence length="283" mass="30789">MAATTVERVRSNPTLYGETGFHPRALLALAIAGWAAWCEEHLVPIAELMHTHGIGFPLSTAELRYPVPSRYTGAAAFETATTVVFRRPRDTALSCDTTVSLAGRQIAEVRLTAGVSHLDPAVLCGAGLGPMPAALLDRLPADHRGAPRRHSPVPAALDRLAAEGGPVVEHTHPFTLHRHLCEVGDQWTFVPVPDLFAAARDELLLAHADTRPLLRSTWARPLRSLDFDIHRPLGFLESATVRTTAHLRPEGPAFSHRIVSARGETHATAVETFHPVPTPQEHR</sequence>
<dbReference type="PATRIC" id="fig|452652.3.peg.5815"/>
<dbReference type="AlphaFoldDB" id="E4N3U6"/>
<dbReference type="RefSeq" id="WP_014138874.1">
    <property type="nucleotide sequence ID" value="NC_016109.1"/>
</dbReference>
<accession>E4N3U6</accession>
<proteinExistence type="predicted"/>
<name>E4N3U6_KITSK</name>
<evidence type="ECO:0000313" key="2">
    <source>
        <dbReference type="Proteomes" id="UP000007076"/>
    </source>
</evidence>
<dbReference type="EMBL" id="AP010968">
    <property type="protein sequence ID" value="BAJ31577.1"/>
    <property type="molecule type" value="Genomic_DNA"/>
</dbReference>
<dbReference type="STRING" id="452652.KSE_58060"/>
<keyword evidence="2" id="KW-1185">Reference proteome</keyword>
<dbReference type="eggNOG" id="COG0824">
    <property type="taxonomic scope" value="Bacteria"/>
</dbReference>
<evidence type="ECO:0000313" key="1">
    <source>
        <dbReference type="EMBL" id="BAJ31577.1"/>
    </source>
</evidence>
<evidence type="ECO:0008006" key="3">
    <source>
        <dbReference type="Google" id="ProtNLM"/>
    </source>
</evidence>
<dbReference type="Proteomes" id="UP000007076">
    <property type="component" value="Chromosome"/>
</dbReference>
<reference evidence="1 2" key="1">
    <citation type="journal article" date="2010" name="DNA Res.">
        <title>Genome sequence of Kitasatospora setae NBRC 14216T: an evolutionary snapshot of the family Streptomycetaceae.</title>
        <authorList>
            <person name="Ichikawa N."/>
            <person name="Oguchi A."/>
            <person name="Ikeda H."/>
            <person name="Ishikawa J."/>
            <person name="Kitani S."/>
            <person name="Watanabe Y."/>
            <person name="Nakamura S."/>
            <person name="Katano Y."/>
            <person name="Kishi E."/>
            <person name="Sasagawa M."/>
            <person name="Ankai A."/>
            <person name="Fukui S."/>
            <person name="Hashimoto Y."/>
            <person name="Kamata S."/>
            <person name="Otoguro M."/>
            <person name="Tanikawa S."/>
            <person name="Nihira T."/>
            <person name="Horinouchi S."/>
            <person name="Ohnishi Y."/>
            <person name="Hayakawa M."/>
            <person name="Kuzuyama T."/>
            <person name="Arisawa A."/>
            <person name="Nomoto F."/>
            <person name="Miura H."/>
            <person name="Takahashi Y."/>
            <person name="Fujita N."/>
        </authorList>
    </citation>
    <scope>NUCLEOTIDE SEQUENCE [LARGE SCALE GENOMIC DNA]</scope>
    <source>
        <strain evidence="2">ATCC 33774 / DSM 43861 / JCM 3304 / KCC A-0304 / NBRC 14216 / KM-6054</strain>
    </source>
</reference>